<reference evidence="3" key="1">
    <citation type="submission" date="2017-01" db="EMBL/GenBank/DDBJ databases">
        <authorList>
            <person name="Varghese N."/>
            <person name="Submissions S."/>
        </authorList>
    </citation>
    <scope>NUCLEOTIDE SEQUENCE [LARGE SCALE GENOMIC DNA]</scope>
    <source>
        <strain evidence="3">CGMCC 1.7737</strain>
    </source>
</reference>
<evidence type="ECO:0000313" key="2">
    <source>
        <dbReference type="EMBL" id="SIR88496.1"/>
    </source>
</evidence>
<dbReference type="AlphaFoldDB" id="A0A1N7EK76"/>
<dbReference type="InterPro" id="IPR003593">
    <property type="entry name" value="AAA+_ATPase"/>
</dbReference>
<dbReference type="Gene3D" id="1.10.10.10">
    <property type="entry name" value="Winged helix-like DNA-binding domain superfamily/Winged helix DNA-binding domain"/>
    <property type="match status" value="1"/>
</dbReference>
<feature type="domain" description="AAA+ ATPase" evidence="1">
    <location>
        <begin position="423"/>
        <end position="606"/>
    </location>
</feature>
<dbReference type="GO" id="GO:0005524">
    <property type="term" value="F:ATP binding"/>
    <property type="evidence" value="ECO:0007669"/>
    <property type="project" value="InterPro"/>
</dbReference>
<dbReference type="InterPro" id="IPR036388">
    <property type="entry name" value="WH-like_DNA-bd_sf"/>
</dbReference>
<dbReference type="OrthoDB" id="9837at2157"/>
<sequence>MSEWRETIRAEVDLYCQQNSTQEFELQSFLEFSRPTIREQFPKNNNWEAAVRGTLQELRDRDEIEFLSNGRYRVRKEKSSPSVWIEKTQVTDRPYKQDGELQLGRAIMAPSRDTGGGKRYEALRDADVGDIVVHYLQDKQTIVGVSTIESELEEDFDGPPTGRWTERQEQEGGYLRWLTNYQELDSPIAIYDDILHNPVFEDRLRQIREEEEKILYSKNLSINQGHYFTRCPSDLVEILAEASSDLADQLADRGVEGVVDQSTEPADSYDGIVSATEDIRSRLEQQTGEQNWLGEQVAETIVADWTEALRRSNLIKGKVTGADAVKCDQIIQLYEDNTNRLAEQAATIGSATIQKSNLSADQVLFTVLLRDLQEEIVGTSNMNHVKFDKLLKAVHRGAQESEELPSVAEQPANTETITRQLQRAKQVVFYGPPGTGKTYTARQFARWWLHQHSPQSPTTDQLEVVTFHPSFSYEDFIEGLTAEANDGAVEYRIEEGVFKRICQRAQTAYDYANQQEDTGEAPPYVLIIDEINRGNLAQIFGEVITLLEADKRGNFEIELAHSGESFTIPPNLYVIGTMNTADQSIALVDTALRRRFRFIDFPPDLDIIFQQYETESPDAQVAVTGHSSGITRRERLLGASVLATYELNERILNAPQLGKGKQLGHTYFLNHNSSDDIVDAWRYDILPQLEEYYFGQFDRLRDELLNETDTRLIDWETERIQSFDAQALYSALCDLAGAENPALLVDAMQAMPDGNGTGAIQRQPDDAWAAGDRTPDTFRERIQSTLDDDSVESMVRVLDAGEEFGFLDAGRGDGASIMLKSDSVDPRVGIIKLSQDGKIDFRWNWLLDVDTNSLTRKFIEDASRVFTDVSGYKHRWDPSMRENGGFVEPRFDVGDLSDQDITALIEGLRSFTERAATFQHD</sequence>
<dbReference type="GO" id="GO:0016887">
    <property type="term" value="F:ATP hydrolysis activity"/>
    <property type="evidence" value="ECO:0007669"/>
    <property type="project" value="InterPro"/>
</dbReference>
<dbReference type="InterPro" id="IPR011704">
    <property type="entry name" value="ATPase_dyneun-rel_AAA"/>
</dbReference>
<dbReference type="Gene3D" id="3.40.50.300">
    <property type="entry name" value="P-loop containing nucleotide triphosphate hydrolases"/>
    <property type="match status" value="1"/>
</dbReference>
<dbReference type="Proteomes" id="UP000186914">
    <property type="component" value="Unassembled WGS sequence"/>
</dbReference>
<evidence type="ECO:0000313" key="3">
    <source>
        <dbReference type="Proteomes" id="UP000186914"/>
    </source>
</evidence>
<dbReference type="InterPro" id="IPR027417">
    <property type="entry name" value="P-loop_NTPase"/>
</dbReference>
<dbReference type="SUPFAM" id="SSF52540">
    <property type="entry name" value="P-loop containing nucleoside triphosphate hydrolases"/>
    <property type="match status" value="1"/>
</dbReference>
<gene>
    <name evidence="2" type="ORF">SAMN05421858_4329</name>
</gene>
<dbReference type="InterPro" id="IPR041368">
    <property type="entry name" value="DRP_C"/>
</dbReference>
<dbReference type="Pfam" id="PF07728">
    <property type="entry name" value="AAA_5"/>
    <property type="match status" value="1"/>
</dbReference>
<accession>A0A1N7EK76</accession>
<dbReference type="PANTHER" id="PTHR37291">
    <property type="entry name" value="5-METHYLCYTOSINE-SPECIFIC RESTRICTION ENZYME B"/>
    <property type="match status" value="1"/>
</dbReference>
<organism evidence="2 3">
    <name type="scientific">Haladaptatus litoreus</name>
    <dbReference type="NCBI Taxonomy" id="553468"/>
    <lineage>
        <taxon>Archaea</taxon>
        <taxon>Methanobacteriati</taxon>
        <taxon>Methanobacteriota</taxon>
        <taxon>Stenosarchaea group</taxon>
        <taxon>Halobacteria</taxon>
        <taxon>Halobacteriales</taxon>
        <taxon>Haladaptataceae</taxon>
        <taxon>Haladaptatus</taxon>
    </lineage>
</organism>
<dbReference type="InterPro" id="IPR052934">
    <property type="entry name" value="Methyl-DNA_Rec/Restrict_Enz"/>
</dbReference>
<dbReference type="PANTHER" id="PTHR37291:SF1">
    <property type="entry name" value="TYPE IV METHYL-DIRECTED RESTRICTION ENZYME ECOKMCRB SUBUNIT"/>
    <property type="match status" value="1"/>
</dbReference>
<name>A0A1N7EK76_9EURY</name>
<keyword evidence="3" id="KW-1185">Reference proteome</keyword>
<dbReference type="Pfam" id="PF17726">
    <property type="entry name" value="DpnI_C"/>
    <property type="match status" value="1"/>
</dbReference>
<dbReference type="EMBL" id="FTNO01000006">
    <property type="protein sequence ID" value="SIR88496.1"/>
    <property type="molecule type" value="Genomic_DNA"/>
</dbReference>
<protein>
    <submittedName>
        <fullName evidence="2">5-methylcytosine-specific restriction enzyme B</fullName>
    </submittedName>
</protein>
<dbReference type="SMART" id="SM00382">
    <property type="entry name" value="AAA"/>
    <property type="match status" value="1"/>
</dbReference>
<dbReference type="CDD" id="cd00009">
    <property type="entry name" value="AAA"/>
    <property type="match status" value="1"/>
</dbReference>
<proteinExistence type="predicted"/>
<evidence type="ECO:0000259" key="1">
    <source>
        <dbReference type="SMART" id="SM00382"/>
    </source>
</evidence>